<sequence>MEQSVIEISNSIKRVEDEIESVQQKLENPEIRHTHETDEYLINKEMQLRNKEGQLREEKQVLLQLQLQPQGQGSPATGPPGEAAQGSRPTKKQRVDTPGVVPPADPRRAPGAPGLPPSPPGSAPLLLGGGIPAAVDEYGQPLETRPPRDVWHVYTKAWCEIDPATLDQNIRGLENRLEEAVVMQVSDADTQLILQLIQSPEPSWQPMADMVILSQGKVGHSVPPPFNLHEAYTLRIEAMAAGPKFISLKLTGNYVLPVWKVPFTRAETYCNPAGQEWRPAPDSLKQLSLVLVVRKMWRMKGSKRRPANTGPMRQRPF</sequence>
<feature type="compositionally biased region" description="Pro residues" evidence="1">
    <location>
        <begin position="113"/>
        <end position="122"/>
    </location>
</feature>
<dbReference type="EMBL" id="HBJA01072464">
    <property type="protein sequence ID" value="CAE0814353.1"/>
    <property type="molecule type" value="Transcribed_RNA"/>
</dbReference>
<name>A0A7S4D2R3_9EUGL</name>
<evidence type="ECO:0000313" key="2">
    <source>
        <dbReference type="EMBL" id="CAE0814353.1"/>
    </source>
</evidence>
<evidence type="ECO:0000256" key="1">
    <source>
        <dbReference type="SAM" id="MobiDB-lite"/>
    </source>
</evidence>
<gene>
    <name evidence="2" type="ORF">EGYM00163_LOCUS25507</name>
</gene>
<accession>A0A7S4D2R3</accession>
<dbReference type="AlphaFoldDB" id="A0A7S4D2R3"/>
<organism evidence="2">
    <name type="scientific">Eutreptiella gymnastica</name>
    <dbReference type="NCBI Taxonomy" id="73025"/>
    <lineage>
        <taxon>Eukaryota</taxon>
        <taxon>Discoba</taxon>
        <taxon>Euglenozoa</taxon>
        <taxon>Euglenida</taxon>
        <taxon>Spirocuta</taxon>
        <taxon>Euglenophyceae</taxon>
        <taxon>Eutreptiales</taxon>
        <taxon>Eutreptiaceae</taxon>
        <taxon>Eutreptiella</taxon>
    </lineage>
</organism>
<protein>
    <submittedName>
        <fullName evidence="2">Uncharacterized protein</fullName>
    </submittedName>
</protein>
<feature type="region of interest" description="Disordered" evidence="1">
    <location>
        <begin position="65"/>
        <end position="129"/>
    </location>
</feature>
<reference evidence="2" key="1">
    <citation type="submission" date="2021-01" db="EMBL/GenBank/DDBJ databases">
        <authorList>
            <person name="Corre E."/>
            <person name="Pelletier E."/>
            <person name="Niang G."/>
            <person name="Scheremetjew M."/>
            <person name="Finn R."/>
            <person name="Kale V."/>
            <person name="Holt S."/>
            <person name="Cochrane G."/>
            <person name="Meng A."/>
            <person name="Brown T."/>
            <person name="Cohen L."/>
        </authorList>
    </citation>
    <scope>NUCLEOTIDE SEQUENCE</scope>
    <source>
        <strain evidence="2">CCMP1594</strain>
    </source>
</reference>
<proteinExistence type="predicted"/>